<keyword evidence="4" id="KW-1185">Reference proteome</keyword>
<evidence type="ECO:0000313" key="4">
    <source>
        <dbReference type="Proteomes" id="UP000703269"/>
    </source>
</evidence>
<dbReference type="AlphaFoldDB" id="A0A9P3GMT4"/>
<dbReference type="Gene3D" id="2.60.120.260">
    <property type="entry name" value="Galactose-binding domain-like"/>
    <property type="match status" value="2"/>
</dbReference>
<evidence type="ECO:0008006" key="5">
    <source>
        <dbReference type="Google" id="ProtNLM"/>
    </source>
</evidence>
<keyword evidence="2" id="KW-0812">Transmembrane</keyword>
<evidence type="ECO:0000256" key="1">
    <source>
        <dbReference type="SAM" id="MobiDB-lite"/>
    </source>
</evidence>
<feature type="region of interest" description="Disordered" evidence="1">
    <location>
        <begin position="331"/>
        <end position="353"/>
    </location>
</feature>
<feature type="transmembrane region" description="Helical" evidence="2">
    <location>
        <begin position="302"/>
        <end position="326"/>
    </location>
</feature>
<dbReference type="OrthoDB" id="2576334at2759"/>
<accession>A0A9P3GMT4</accession>
<protein>
    <recommendedName>
        <fullName evidence="5">Transmembrane protein</fullName>
    </recommendedName>
</protein>
<organism evidence="3 4">
    <name type="scientific">Phanerochaete sordida</name>
    <dbReference type="NCBI Taxonomy" id="48140"/>
    <lineage>
        <taxon>Eukaryota</taxon>
        <taxon>Fungi</taxon>
        <taxon>Dikarya</taxon>
        <taxon>Basidiomycota</taxon>
        <taxon>Agaricomycotina</taxon>
        <taxon>Agaricomycetes</taxon>
        <taxon>Polyporales</taxon>
        <taxon>Phanerochaetaceae</taxon>
        <taxon>Phanerochaete</taxon>
    </lineage>
</organism>
<dbReference type="Proteomes" id="UP000703269">
    <property type="component" value="Unassembled WGS sequence"/>
</dbReference>
<evidence type="ECO:0000313" key="3">
    <source>
        <dbReference type="EMBL" id="GJE98270.1"/>
    </source>
</evidence>
<proteinExistence type="predicted"/>
<keyword evidence="2" id="KW-0472">Membrane</keyword>
<dbReference type="EMBL" id="BPQB01000085">
    <property type="protein sequence ID" value="GJE98270.1"/>
    <property type="molecule type" value="Genomic_DNA"/>
</dbReference>
<feature type="region of interest" description="Disordered" evidence="1">
    <location>
        <begin position="368"/>
        <end position="424"/>
    </location>
</feature>
<reference evidence="3 4" key="1">
    <citation type="submission" date="2021-08" db="EMBL/GenBank/DDBJ databases">
        <title>Draft Genome Sequence of Phanerochaete sordida strain YK-624.</title>
        <authorList>
            <person name="Mori T."/>
            <person name="Dohra H."/>
            <person name="Suzuki T."/>
            <person name="Kawagishi H."/>
            <person name="Hirai H."/>
        </authorList>
    </citation>
    <scope>NUCLEOTIDE SEQUENCE [LARGE SCALE GENOMIC DNA]</scope>
    <source>
        <strain evidence="3 4">YK-624</strain>
    </source>
</reference>
<feature type="compositionally biased region" description="Polar residues" evidence="1">
    <location>
        <begin position="396"/>
        <end position="413"/>
    </location>
</feature>
<name>A0A9P3GMT4_9APHY</name>
<comment type="caution">
    <text evidence="3">The sequence shown here is derived from an EMBL/GenBank/DDBJ whole genome shotgun (WGS) entry which is preliminary data.</text>
</comment>
<sequence length="456" mass="49264">MYSWNSTINDTSPILDFHPYSEGPLQFGWATAFDASASYFNTVYGEEADGSSLHITSFPGASVNLQFEGTAIYLYGSANCSYTVTLDNQNVNVPPQRPYGLLFYQEDLDPITHFVTLTAQPKANTTEQLSFSQAVFTSTIDQSATGLTELVVQNWNDTLQYQGSWTNGSGVANIPNKAHPGVFKQTQQPNASVSLNFTNGVAVAVHGSRNYGHYTYDVVLDGQKFSYNASTTWEIGDSLLFYHTGLDPDSDHTIQLINTGMQDYYKTTLNWFSVFSVNNTAGGASGPPPSEGSSTPSHKTSVGVIVGPVIAGVAVIAIALALFVYYRRRRPRGRDEDDEDSVSPFPKAPRPELWHKGMEAGMANMVTTLDTPQPHQGKRSRPAAVPASEPTEAGPSRSTPSVSGQAATSSSAPSEPRQATLPGTVSVDHIIEIIAERLNPIVRSAAHDEAPPQYQA</sequence>
<keyword evidence="2" id="KW-1133">Transmembrane helix</keyword>
<gene>
    <name evidence="3" type="ORF">PsYK624_144960</name>
</gene>
<evidence type="ECO:0000256" key="2">
    <source>
        <dbReference type="SAM" id="Phobius"/>
    </source>
</evidence>